<protein>
    <submittedName>
        <fullName evidence="2">Uncharacterized protein</fullName>
    </submittedName>
</protein>
<dbReference type="EMBL" id="NIWU01000001">
    <property type="protein sequence ID" value="OXR35234.1"/>
    <property type="molecule type" value="Genomic_DNA"/>
</dbReference>
<evidence type="ECO:0000313" key="4">
    <source>
        <dbReference type="Proteomes" id="UP000501367"/>
    </source>
</evidence>
<evidence type="ECO:0000313" key="2">
    <source>
        <dbReference type="EMBL" id="QJC79686.1"/>
    </source>
</evidence>
<dbReference type="KEGG" id="pum:HGP31_15680"/>
<reference evidence="2 4" key="2">
    <citation type="submission" date="2020-04" db="EMBL/GenBank/DDBJ databases">
        <authorList>
            <person name="Yao Y."/>
            <person name="He Z."/>
        </authorList>
    </citation>
    <scope>NUCLEOTIDE SEQUENCE [LARGE SCALE GENOMIC DNA]</scope>
    <source>
        <strain evidence="2 4">CY-1</strain>
    </source>
</reference>
<sequence length="98" mass="11377">MNAFTNRLTPAQERRLCALDAWYQALDDIALRKESPDAYHEELLRQSDEMDRLRIVSWQEWRDLRIKADLAFLRAVAGEDYHRVGQVSDGDVAVDDQG</sequence>
<evidence type="ECO:0000313" key="3">
    <source>
        <dbReference type="Proteomes" id="UP000215455"/>
    </source>
</evidence>
<reference evidence="1 3" key="1">
    <citation type="submission" date="2017-06" db="EMBL/GenBank/DDBJ databases">
        <authorList>
            <person name="Furmanczyk E.M."/>
        </authorList>
    </citation>
    <scope>NUCLEOTIDE SEQUENCE [LARGE SCALE GENOMIC DNA]</scope>
    <source>
        <strain evidence="1 3">DSM 16611</strain>
    </source>
</reference>
<proteinExistence type="predicted"/>
<evidence type="ECO:0000313" key="1">
    <source>
        <dbReference type="EMBL" id="OXR35234.1"/>
    </source>
</evidence>
<organism evidence="2 4">
    <name type="scientific">Pseudomonas umsongensis</name>
    <dbReference type="NCBI Taxonomy" id="198618"/>
    <lineage>
        <taxon>Bacteria</taxon>
        <taxon>Pseudomonadati</taxon>
        <taxon>Pseudomonadota</taxon>
        <taxon>Gammaproteobacteria</taxon>
        <taxon>Pseudomonadales</taxon>
        <taxon>Pseudomonadaceae</taxon>
        <taxon>Pseudomonas</taxon>
    </lineage>
</organism>
<accession>A0AAE6ZX32</accession>
<dbReference type="AlphaFoldDB" id="A0AAE6ZX32"/>
<name>A0AAE6ZX32_9PSED</name>
<dbReference type="Proteomes" id="UP000501367">
    <property type="component" value="Chromosome"/>
</dbReference>
<dbReference type="Proteomes" id="UP000215455">
    <property type="component" value="Unassembled WGS sequence"/>
</dbReference>
<dbReference type="RefSeq" id="WP_020799229.1">
    <property type="nucleotide sequence ID" value="NZ_CP051487.1"/>
</dbReference>
<dbReference type="EMBL" id="CP051487">
    <property type="protein sequence ID" value="QJC79686.1"/>
    <property type="molecule type" value="Genomic_DNA"/>
</dbReference>
<dbReference type="GeneID" id="72195035"/>
<keyword evidence="3" id="KW-1185">Reference proteome</keyword>
<gene>
    <name evidence="2" type="ORF">HGP31_15680</name>
    <name evidence="1" type="ORF">PSUM_04945</name>
</gene>